<dbReference type="PANTHER" id="PTHR43286">
    <property type="entry name" value="ENDONUCLEASE III-LIKE PROTEIN 1"/>
    <property type="match status" value="1"/>
</dbReference>
<keyword evidence="3" id="KW-0004">4Fe-4S</keyword>
<evidence type="ECO:0000256" key="4">
    <source>
        <dbReference type="ARBA" id="ARBA00022723"/>
    </source>
</evidence>
<dbReference type="PIRSF" id="PIRSF001435">
    <property type="entry name" value="Nth"/>
    <property type="match status" value="1"/>
</dbReference>
<dbReference type="GO" id="GO:0006285">
    <property type="term" value="P:base-excision repair, AP site formation"/>
    <property type="evidence" value="ECO:0007669"/>
    <property type="project" value="UniProtKB-ARBA"/>
</dbReference>
<dbReference type="GO" id="GO:0046872">
    <property type="term" value="F:metal ion binding"/>
    <property type="evidence" value="ECO:0007669"/>
    <property type="project" value="UniProtKB-KW"/>
</dbReference>
<evidence type="ECO:0000313" key="14">
    <source>
        <dbReference type="Proteomes" id="UP000014680"/>
    </source>
</evidence>
<dbReference type="Pfam" id="PF10576">
    <property type="entry name" value="EndIII_4Fe-2S"/>
    <property type="match status" value="1"/>
</dbReference>
<keyword evidence="6" id="KW-0378">Hydrolase</keyword>
<dbReference type="InterPro" id="IPR011257">
    <property type="entry name" value="DNA_glycosylase"/>
</dbReference>
<dbReference type="PROSITE" id="PS01155">
    <property type="entry name" value="ENDONUCLEASE_III_2"/>
    <property type="match status" value="1"/>
</dbReference>
<dbReference type="GO" id="GO:0006289">
    <property type="term" value="P:nucleotide-excision repair"/>
    <property type="evidence" value="ECO:0007669"/>
    <property type="project" value="TreeGrafter"/>
</dbReference>
<evidence type="ECO:0000256" key="3">
    <source>
        <dbReference type="ARBA" id="ARBA00022485"/>
    </source>
</evidence>
<keyword evidence="7" id="KW-0408">Iron</keyword>
<dbReference type="VEuPathDB" id="AmoebaDB:EIN_281660"/>
<dbReference type="Gene3D" id="1.10.1670.10">
    <property type="entry name" value="Helix-hairpin-Helix base-excision DNA repair enzymes (C-terminal)"/>
    <property type="match status" value="1"/>
</dbReference>
<dbReference type="GO" id="GO:0000703">
    <property type="term" value="F:oxidized pyrimidine nucleobase lesion DNA N-glycosylase activity"/>
    <property type="evidence" value="ECO:0007669"/>
    <property type="project" value="TreeGrafter"/>
</dbReference>
<keyword evidence="9" id="KW-0234">DNA repair</keyword>
<dbReference type="AlphaFoldDB" id="A0A0A1TWY0"/>
<feature type="domain" description="HhH-GPD" evidence="12">
    <location>
        <begin position="57"/>
        <end position="207"/>
    </location>
</feature>
<dbReference type="InterPro" id="IPR003651">
    <property type="entry name" value="Endonuclease3_FeS-loop_motif"/>
</dbReference>
<keyword evidence="4" id="KW-0479">Metal-binding</keyword>
<evidence type="ECO:0000256" key="10">
    <source>
        <dbReference type="ARBA" id="ARBA00023239"/>
    </source>
</evidence>
<dbReference type="CDD" id="cd00056">
    <property type="entry name" value="ENDO3c"/>
    <property type="match status" value="1"/>
</dbReference>
<accession>A0A0A1TWY0</accession>
<dbReference type="Gene3D" id="1.10.340.30">
    <property type="entry name" value="Hypothetical protein, domain 2"/>
    <property type="match status" value="1"/>
</dbReference>
<reference evidence="13 14" key="1">
    <citation type="submission" date="2012-10" db="EMBL/GenBank/DDBJ databases">
        <authorList>
            <person name="Zafar N."/>
            <person name="Inman J."/>
            <person name="Hall N."/>
            <person name="Lorenzi H."/>
            <person name="Caler E."/>
        </authorList>
    </citation>
    <scope>NUCLEOTIDE SEQUENCE [LARGE SCALE GENOMIC DNA]</scope>
    <source>
        <strain evidence="13 14">IP1</strain>
    </source>
</reference>
<evidence type="ECO:0000259" key="12">
    <source>
        <dbReference type="SMART" id="SM00478"/>
    </source>
</evidence>
<evidence type="ECO:0000256" key="5">
    <source>
        <dbReference type="ARBA" id="ARBA00022763"/>
    </source>
</evidence>
<keyword evidence="13" id="KW-0255">Endonuclease</keyword>
<organism evidence="13 14">
    <name type="scientific">Entamoeba invadens IP1</name>
    <dbReference type="NCBI Taxonomy" id="370355"/>
    <lineage>
        <taxon>Eukaryota</taxon>
        <taxon>Amoebozoa</taxon>
        <taxon>Evosea</taxon>
        <taxon>Archamoebae</taxon>
        <taxon>Mastigamoebida</taxon>
        <taxon>Entamoebidae</taxon>
        <taxon>Entamoeba</taxon>
    </lineage>
</organism>
<keyword evidence="8" id="KW-0411">Iron-sulfur</keyword>
<name>A0A0A1TWY0_ENTIV</name>
<dbReference type="Pfam" id="PF00633">
    <property type="entry name" value="HHH"/>
    <property type="match status" value="1"/>
</dbReference>
<evidence type="ECO:0000256" key="6">
    <source>
        <dbReference type="ARBA" id="ARBA00022801"/>
    </source>
</evidence>
<dbReference type="KEGG" id="eiv:EIN_281660"/>
<keyword evidence="14" id="KW-1185">Reference proteome</keyword>
<dbReference type="InterPro" id="IPR003265">
    <property type="entry name" value="HhH-GPD_domain"/>
</dbReference>
<evidence type="ECO:0000256" key="9">
    <source>
        <dbReference type="ARBA" id="ARBA00023204"/>
    </source>
</evidence>
<protein>
    <submittedName>
        <fullName evidence="13">Endonuclease III, putative</fullName>
        <ecNumber evidence="13">4.2.99.18</ecNumber>
    </submittedName>
</protein>
<dbReference type="SMART" id="SM00478">
    <property type="entry name" value="ENDO3c"/>
    <property type="match status" value="1"/>
</dbReference>
<dbReference type="InterPro" id="IPR023170">
    <property type="entry name" value="HhH_base_excis_C"/>
</dbReference>
<dbReference type="OrthoDB" id="2099276at2759"/>
<evidence type="ECO:0000256" key="11">
    <source>
        <dbReference type="ARBA" id="ARBA00023295"/>
    </source>
</evidence>
<keyword evidence="13" id="KW-0540">Nuclease</keyword>
<dbReference type="InterPro" id="IPR000445">
    <property type="entry name" value="HhH_motif"/>
</dbReference>
<dbReference type="GO" id="GO:0140078">
    <property type="term" value="F:class I DNA-(apurinic or apyrimidinic site) endonuclease activity"/>
    <property type="evidence" value="ECO:0007669"/>
    <property type="project" value="UniProtKB-EC"/>
</dbReference>
<dbReference type="RefSeq" id="XP_004185141.1">
    <property type="nucleotide sequence ID" value="XM_004185093.1"/>
</dbReference>
<dbReference type="EMBL" id="KB207030">
    <property type="protein sequence ID" value="ELP85795.1"/>
    <property type="molecule type" value="Genomic_DNA"/>
</dbReference>
<dbReference type="SUPFAM" id="SSF48150">
    <property type="entry name" value="DNA-glycosylase"/>
    <property type="match status" value="1"/>
</dbReference>
<comment type="cofactor">
    <cofactor evidence="1">
        <name>[4Fe-4S] cluster</name>
        <dbReference type="ChEBI" id="CHEBI:49883"/>
    </cofactor>
</comment>
<gene>
    <name evidence="13" type="ORF">EIN_281660</name>
</gene>
<dbReference type="EC" id="4.2.99.18" evidence="13"/>
<dbReference type="GO" id="GO:0003677">
    <property type="term" value="F:DNA binding"/>
    <property type="evidence" value="ECO:0007669"/>
    <property type="project" value="InterPro"/>
</dbReference>
<proteinExistence type="inferred from homology"/>
<evidence type="ECO:0000256" key="8">
    <source>
        <dbReference type="ARBA" id="ARBA00023014"/>
    </source>
</evidence>
<dbReference type="GeneID" id="14884786"/>
<keyword evidence="11" id="KW-0326">Glycosidase</keyword>
<evidence type="ECO:0000256" key="1">
    <source>
        <dbReference type="ARBA" id="ARBA00001966"/>
    </source>
</evidence>
<keyword evidence="10 13" id="KW-0456">Lyase</keyword>
<keyword evidence="5" id="KW-0227">DNA damage</keyword>
<dbReference type="InterPro" id="IPR004036">
    <property type="entry name" value="Endonuclease-III-like_CS2"/>
</dbReference>
<evidence type="ECO:0000256" key="7">
    <source>
        <dbReference type="ARBA" id="ARBA00023004"/>
    </source>
</evidence>
<dbReference type="Proteomes" id="UP000014680">
    <property type="component" value="Unassembled WGS sequence"/>
</dbReference>
<dbReference type="OMA" id="WQQFTHL"/>
<evidence type="ECO:0000256" key="2">
    <source>
        <dbReference type="ARBA" id="ARBA00008343"/>
    </source>
</evidence>
<dbReference type="GO" id="GO:0051539">
    <property type="term" value="F:4 iron, 4 sulfur cluster binding"/>
    <property type="evidence" value="ECO:0007669"/>
    <property type="project" value="UniProtKB-KW"/>
</dbReference>
<comment type="similarity">
    <text evidence="2">Belongs to the Nth/MutY family.</text>
</comment>
<sequence length="236" mass="26694">MEEETSERLKTLQLIEEYIAKKNKEDIPVNSMGAEAIAGMTQNASNKPFYTFLGTFLSPQTHDEKTFEAVKTLHTTFGELTPEIINHTSLETLQKCIKMVGFAKTKSKRLKECCKIFIEKYDGKVPSTFDELCALPGVGTKIASLILAIAFDCHVAIPVDTHVFTISNRLEWADATTPESTRIQLEEWLPKDKWSTFNKVLVSFGQCCCTKKSPKCSECPLQQARRCPYYLHTLQK</sequence>
<dbReference type="PANTHER" id="PTHR43286:SF1">
    <property type="entry name" value="ENDONUCLEASE III-LIKE PROTEIN 1"/>
    <property type="match status" value="1"/>
</dbReference>
<dbReference type="FunFam" id="1.10.340.30:FF:000001">
    <property type="entry name" value="Endonuclease III"/>
    <property type="match status" value="1"/>
</dbReference>
<evidence type="ECO:0000313" key="13">
    <source>
        <dbReference type="EMBL" id="ELP85795.1"/>
    </source>
</evidence>
<dbReference type="Pfam" id="PF00730">
    <property type="entry name" value="HhH-GPD"/>
    <property type="match status" value="1"/>
</dbReference>
<dbReference type="GO" id="GO:0005634">
    <property type="term" value="C:nucleus"/>
    <property type="evidence" value="ECO:0007669"/>
    <property type="project" value="TreeGrafter"/>
</dbReference>